<reference evidence="5" key="1">
    <citation type="submission" date="2020-07" db="EMBL/GenBank/DDBJ databases">
        <title>Huge and variable diversity of episymbiotic CPR bacteria and DPANN archaea in groundwater ecosystems.</title>
        <authorList>
            <person name="He C.Y."/>
            <person name="Keren R."/>
            <person name="Whittaker M."/>
            <person name="Farag I.F."/>
            <person name="Doudna J."/>
            <person name="Cate J.H.D."/>
            <person name="Banfield J.F."/>
        </authorList>
    </citation>
    <scope>NUCLEOTIDE SEQUENCE</scope>
    <source>
        <strain evidence="5">NC_groundwater_672_Ag_B-0.1um_62_36</strain>
    </source>
</reference>
<dbReference type="InterPro" id="IPR023214">
    <property type="entry name" value="HAD_sf"/>
</dbReference>
<dbReference type="SUPFAM" id="SSF56784">
    <property type="entry name" value="HAD-like"/>
    <property type="match status" value="1"/>
</dbReference>
<evidence type="ECO:0000256" key="3">
    <source>
        <dbReference type="ARBA" id="ARBA00006171"/>
    </source>
</evidence>
<evidence type="ECO:0000256" key="4">
    <source>
        <dbReference type="ARBA" id="ARBA00013078"/>
    </source>
</evidence>
<protein>
    <recommendedName>
        <fullName evidence="4">phosphoglycolate phosphatase</fullName>
        <ecNumber evidence="4">3.1.3.18</ecNumber>
    </recommendedName>
</protein>
<accession>A0A932CPU0</accession>
<dbReference type="AlphaFoldDB" id="A0A932CPU0"/>
<dbReference type="Pfam" id="PF00702">
    <property type="entry name" value="Hydrolase"/>
    <property type="match status" value="1"/>
</dbReference>
<dbReference type="PANTHER" id="PTHR43434:SF1">
    <property type="entry name" value="PHOSPHOGLYCOLATE PHOSPHATASE"/>
    <property type="match status" value="1"/>
</dbReference>
<dbReference type="PANTHER" id="PTHR43434">
    <property type="entry name" value="PHOSPHOGLYCOLATE PHOSPHATASE"/>
    <property type="match status" value="1"/>
</dbReference>
<dbReference type="Gene3D" id="1.10.150.240">
    <property type="entry name" value="Putative phosphatase, domain 2"/>
    <property type="match status" value="1"/>
</dbReference>
<proteinExistence type="inferred from homology"/>
<evidence type="ECO:0000313" key="5">
    <source>
        <dbReference type="EMBL" id="MBI2877097.1"/>
    </source>
</evidence>
<dbReference type="SFLD" id="SFLDS00003">
    <property type="entry name" value="Haloacid_Dehalogenase"/>
    <property type="match status" value="1"/>
</dbReference>
<evidence type="ECO:0000256" key="1">
    <source>
        <dbReference type="ARBA" id="ARBA00000830"/>
    </source>
</evidence>
<sequence>MKKVFLFDIDGTLVDPGGAGSRALVRTFHALHAIENGLSGLTLDGKTDPWIIRQALQPTLGVSLNTQHLQEVMEHYVIFLQEEVKRSSNFRIMPGVKELLAALVARGDALVGLATGNIEQGARIKLEWAGIHAYFQLGGYGSESEERPELVKIAIRKAERLLGRSLSREEVYVIGDTPLDILSGREAQASTVAVATGRYSVDELRPYSPDYLLPDLADYPAFLTEVYGEPGGQNSLDGRGQLS</sequence>
<dbReference type="EMBL" id="JACPRF010000284">
    <property type="protein sequence ID" value="MBI2877097.1"/>
    <property type="molecule type" value="Genomic_DNA"/>
</dbReference>
<evidence type="ECO:0000313" key="6">
    <source>
        <dbReference type="Proteomes" id="UP000769766"/>
    </source>
</evidence>
<dbReference type="InterPro" id="IPR036412">
    <property type="entry name" value="HAD-like_sf"/>
</dbReference>
<dbReference type="EC" id="3.1.3.18" evidence="4"/>
<dbReference type="GO" id="GO:0008967">
    <property type="term" value="F:phosphoglycolate phosphatase activity"/>
    <property type="evidence" value="ECO:0007669"/>
    <property type="project" value="UniProtKB-EC"/>
</dbReference>
<dbReference type="SFLD" id="SFLDG01129">
    <property type="entry name" value="C1.5:_HAD__Beta-PGM__Phosphata"/>
    <property type="match status" value="1"/>
</dbReference>
<evidence type="ECO:0000256" key="2">
    <source>
        <dbReference type="ARBA" id="ARBA00004818"/>
    </source>
</evidence>
<dbReference type="Gene3D" id="3.40.50.1000">
    <property type="entry name" value="HAD superfamily/HAD-like"/>
    <property type="match status" value="1"/>
</dbReference>
<comment type="catalytic activity">
    <reaction evidence="1">
        <text>2-phosphoglycolate + H2O = glycolate + phosphate</text>
        <dbReference type="Rhea" id="RHEA:14369"/>
        <dbReference type="ChEBI" id="CHEBI:15377"/>
        <dbReference type="ChEBI" id="CHEBI:29805"/>
        <dbReference type="ChEBI" id="CHEBI:43474"/>
        <dbReference type="ChEBI" id="CHEBI:58033"/>
        <dbReference type="EC" id="3.1.3.18"/>
    </reaction>
</comment>
<dbReference type="GO" id="GO:0006281">
    <property type="term" value="P:DNA repair"/>
    <property type="evidence" value="ECO:0007669"/>
    <property type="project" value="TreeGrafter"/>
</dbReference>
<comment type="caution">
    <text evidence="5">The sequence shown here is derived from an EMBL/GenBank/DDBJ whole genome shotgun (WGS) entry which is preliminary data.</text>
</comment>
<dbReference type="InterPro" id="IPR023198">
    <property type="entry name" value="PGP-like_dom2"/>
</dbReference>
<gene>
    <name evidence="5" type="ORF">HYY20_09475</name>
</gene>
<comment type="similarity">
    <text evidence="3">Belongs to the HAD-like hydrolase superfamily. CbbY/CbbZ/Gph/YieH family.</text>
</comment>
<dbReference type="Proteomes" id="UP000769766">
    <property type="component" value="Unassembled WGS sequence"/>
</dbReference>
<comment type="pathway">
    <text evidence="2">Organic acid metabolism; glycolate biosynthesis; glycolate from 2-phosphoglycolate: step 1/1.</text>
</comment>
<keyword evidence="5" id="KW-0378">Hydrolase</keyword>
<dbReference type="InterPro" id="IPR050155">
    <property type="entry name" value="HAD-like_hydrolase_sf"/>
</dbReference>
<name>A0A932CPU0_UNCTE</name>
<organism evidence="5 6">
    <name type="scientific">Tectimicrobiota bacterium</name>
    <dbReference type="NCBI Taxonomy" id="2528274"/>
    <lineage>
        <taxon>Bacteria</taxon>
        <taxon>Pseudomonadati</taxon>
        <taxon>Nitrospinota/Tectimicrobiota group</taxon>
        <taxon>Candidatus Tectimicrobiota</taxon>
    </lineage>
</organism>